<keyword evidence="3" id="KW-0813">Transport</keyword>
<dbReference type="RefSeq" id="WP_124149687.1">
    <property type="nucleotide sequence ID" value="NZ_RQIS01000002.1"/>
</dbReference>
<keyword evidence="4 9" id="KW-0732">Signal</keyword>
<sequence>MSRRLISGVAVLATVLLSAQAPVACATEKIETITVDKVPDWNPNWIYGIDDNFNTMAAGTVQVYDGQSQHFVGQLNSGFSLDGMAISPDHDTIYVPGIYYSRLTRGTRTDVLDIFDRKTLTHLGEITLPTKHAQSIPTAQDTSISDDGRFVYVSNVTPATSISVVDTTKRQFVGEINTAACLQAYPYGKHEFFSMCPDGSILQLALDDKGAERSRQKSAAFFNVDEDPVFVNGLRSGNKYFFISFNGVIHTVDLSQGKAAFLPTWSLLSQEDAAGNWRPGGYQVGALNNKTGELFVLMHQGEMKMHKEPGTQVWVYDVASHRLLRKLDLTASLKDASLMPFLGIQVSQSADHPLLFGITADSTLVQMDAATGKIAHVEKQFGSSTMQLINQ</sequence>
<evidence type="ECO:0000256" key="7">
    <source>
        <dbReference type="ARBA" id="ARBA00023002"/>
    </source>
</evidence>
<evidence type="ECO:0000256" key="4">
    <source>
        <dbReference type="ARBA" id="ARBA00022729"/>
    </source>
</evidence>
<keyword evidence="7" id="KW-0560">Oxidoreductase</keyword>
<evidence type="ECO:0000256" key="9">
    <source>
        <dbReference type="SAM" id="SignalP"/>
    </source>
</evidence>
<dbReference type="PANTHER" id="PTHR47197:SF3">
    <property type="entry name" value="DIHYDRO-HEME D1 DEHYDROGENASE"/>
    <property type="match status" value="1"/>
</dbReference>
<gene>
    <name evidence="10" type="ORF">D1Y85_03715</name>
</gene>
<evidence type="ECO:0000256" key="5">
    <source>
        <dbReference type="ARBA" id="ARBA00022764"/>
    </source>
</evidence>
<dbReference type="PANTHER" id="PTHR47197">
    <property type="entry name" value="PROTEIN NIRF"/>
    <property type="match status" value="1"/>
</dbReference>
<feature type="disulfide bond" evidence="8">
    <location>
        <begin position="181"/>
        <end position="196"/>
    </location>
</feature>
<comment type="subcellular location">
    <subcellularLocation>
        <location evidence="1">Periplasm</location>
    </subcellularLocation>
</comment>
<feature type="signal peptide" evidence="9">
    <location>
        <begin position="1"/>
        <end position="26"/>
    </location>
</feature>
<accession>A0A3N6NJG1</accession>
<keyword evidence="8" id="KW-1015">Disulfide bond</keyword>
<dbReference type="InterPro" id="IPR015943">
    <property type="entry name" value="WD40/YVTN_repeat-like_dom_sf"/>
</dbReference>
<dbReference type="InterPro" id="IPR051200">
    <property type="entry name" value="Host-pathogen_enzymatic-act"/>
</dbReference>
<keyword evidence="6" id="KW-0249">Electron transport</keyword>
<comment type="similarity">
    <text evidence="2">Belongs to the aromatic amine dehydrogenase heavy chain family.</text>
</comment>
<reference evidence="10 11" key="1">
    <citation type="submission" date="2018-11" db="EMBL/GenBank/DDBJ databases">
        <title>Paraburkholderia sp. DHOA04, isolated from soil.</title>
        <authorList>
            <person name="Gao Z.-H."/>
            <person name="Qiu L.-H."/>
            <person name="Fu J.-C."/>
        </authorList>
    </citation>
    <scope>NUCLEOTIDE SEQUENCE [LARGE SCALE GENOMIC DNA]</scope>
    <source>
        <strain evidence="10 11">DHOA04</strain>
    </source>
</reference>
<proteinExistence type="inferred from homology"/>
<dbReference type="EMBL" id="RQIS01000002">
    <property type="protein sequence ID" value="RQH08987.1"/>
    <property type="molecule type" value="Genomic_DNA"/>
</dbReference>
<evidence type="ECO:0000313" key="10">
    <source>
        <dbReference type="EMBL" id="RQH08987.1"/>
    </source>
</evidence>
<evidence type="ECO:0000256" key="1">
    <source>
        <dbReference type="ARBA" id="ARBA00004418"/>
    </source>
</evidence>
<dbReference type="OrthoDB" id="185182at2"/>
<dbReference type="Proteomes" id="UP000272778">
    <property type="component" value="Unassembled WGS sequence"/>
</dbReference>
<dbReference type="GO" id="GO:0042597">
    <property type="term" value="C:periplasmic space"/>
    <property type="evidence" value="ECO:0007669"/>
    <property type="project" value="UniProtKB-SubCell"/>
</dbReference>
<name>A0A3N6NJG1_9BURK</name>
<dbReference type="Gene3D" id="2.130.10.10">
    <property type="entry name" value="YVTN repeat-like/Quinoprotein amine dehydrogenase"/>
    <property type="match status" value="1"/>
</dbReference>
<keyword evidence="11" id="KW-1185">Reference proteome</keyword>
<evidence type="ECO:0000256" key="2">
    <source>
        <dbReference type="ARBA" id="ARBA00010548"/>
    </source>
</evidence>
<evidence type="ECO:0000313" key="11">
    <source>
        <dbReference type="Proteomes" id="UP000272778"/>
    </source>
</evidence>
<dbReference type="GO" id="GO:0030058">
    <property type="term" value="F:aliphatic amine dehydrogenase activity"/>
    <property type="evidence" value="ECO:0007669"/>
    <property type="project" value="InterPro"/>
</dbReference>
<organism evidence="10 11">
    <name type="scientific">Paraburkholderia dinghuensis</name>
    <dbReference type="NCBI Taxonomy" id="2305225"/>
    <lineage>
        <taxon>Bacteria</taxon>
        <taxon>Pseudomonadati</taxon>
        <taxon>Pseudomonadota</taxon>
        <taxon>Betaproteobacteria</taxon>
        <taxon>Burkholderiales</taxon>
        <taxon>Burkholderiaceae</taxon>
        <taxon>Paraburkholderia</taxon>
    </lineage>
</organism>
<keyword evidence="5" id="KW-0574">Periplasm</keyword>
<dbReference type="SUPFAM" id="SSF50969">
    <property type="entry name" value="YVTN repeat-like/Quinoprotein amine dehydrogenase"/>
    <property type="match status" value="1"/>
</dbReference>
<comment type="caution">
    <text evidence="10">The sequence shown here is derived from an EMBL/GenBank/DDBJ whole genome shotgun (WGS) entry which is preliminary data.</text>
</comment>
<evidence type="ECO:0000256" key="3">
    <source>
        <dbReference type="ARBA" id="ARBA00022448"/>
    </source>
</evidence>
<dbReference type="InterPro" id="IPR009451">
    <property type="entry name" value="Metamine_DH_Hvc"/>
</dbReference>
<dbReference type="Pfam" id="PF06433">
    <property type="entry name" value="Me-amine-dh_H"/>
    <property type="match status" value="1"/>
</dbReference>
<evidence type="ECO:0000256" key="8">
    <source>
        <dbReference type="PIRSR" id="PIRSR609451-50"/>
    </source>
</evidence>
<feature type="chain" id="PRO_5018315417" evidence="9">
    <location>
        <begin position="27"/>
        <end position="391"/>
    </location>
</feature>
<dbReference type="InterPro" id="IPR011044">
    <property type="entry name" value="Quino_amine_DH_bsu"/>
</dbReference>
<evidence type="ECO:0000256" key="6">
    <source>
        <dbReference type="ARBA" id="ARBA00022982"/>
    </source>
</evidence>
<dbReference type="AlphaFoldDB" id="A0A3N6NJG1"/>
<protein>
    <submittedName>
        <fullName evidence="10">Amine dehydrogenase</fullName>
    </submittedName>
</protein>